<evidence type="ECO:0000259" key="1">
    <source>
        <dbReference type="Pfam" id="PF10546"/>
    </source>
</evidence>
<organism evidence="3">
    <name type="scientific">Bifidobacterium fermentum</name>
    <dbReference type="NCBI Taxonomy" id="3059035"/>
    <lineage>
        <taxon>Bacteria</taxon>
        <taxon>Bacillati</taxon>
        <taxon>Actinomycetota</taxon>
        <taxon>Actinomycetes</taxon>
        <taxon>Bifidobacteriales</taxon>
        <taxon>Bifidobacteriaceae</taxon>
        <taxon>Bifidobacterium</taxon>
    </lineage>
</organism>
<proteinExistence type="predicted"/>
<dbReference type="EMBL" id="CP129682">
    <property type="protein sequence ID" value="XDS48261.1"/>
    <property type="molecule type" value="Genomic_DNA"/>
</dbReference>
<dbReference type="EMBL" id="CP129683">
    <property type="protein sequence ID" value="XDS51330.1"/>
    <property type="molecule type" value="Genomic_DNA"/>
</dbReference>
<evidence type="ECO:0000313" key="2">
    <source>
        <dbReference type="EMBL" id="XDS47034.1"/>
    </source>
</evidence>
<evidence type="ECO:0000313" key="3">
    <source>
        <dbReference type="EMBL" id="XDS48261.1"/>
    </source>
</evidence>
<dbReference type="RefSeq" id="WP_369342294.1">
    <property type="nucleotide sequence ID" value="NZ_CP129675.1"/>
</dbReference>
<feature type="domain" description="Bacteriophage Mx8 p63 C-terminal" evidence="1">
    <location>
        <begin position="169"/>
        <end position="263"/>
    </location>
</feature>
<dbReference type="AlphaFoldDB" id="A0AB39UGY3"/>
<dbReference type="EMBL" id="CP129675">
    <property type="protein sequence ID" value="XDS47034.1"/>
    <property type="molecule type" value="Genomic_DNA"/>
</dbReference>
<sequence length="305" mass="33935">MAEREKGETAEYGGELHLAEGIDIPCGVMKDGTRLLSERQVSAALGNKRGGSHWIRQKEGNKLPVYVSAGNLKPYISAALERKLVDRRIWRAKGQGGFGAYGIDATSLPEICDVFLKARRDHALLPSQEHIALQAEILMAALAKIGVVALVDEATGYQSVRQHNELELLLSKYISEELQPWAKRFPDEFYSQMFKLKGWDYINLGAGGKKPRVVGKIANDIVYDRLPSGVLESLKKKNPSGADGHRKHHHHQFLTEDIGNKHLEKMIGSVITLMRASGSWSEFTRLLDRAYPKHGAVQGELTMDD</sequence>
<protein>
    <submittedName>
        <fullName evidence="3">P63C domain-containing protein</fullName>
    </submittedName>
</protein>
<accession>A0AB39UGY3</accession>
<gene>
    <name evidence="4" type="ORF">QN062_03945</name>
    <name evidence="3" type="ORF">QN216_07960</name>
    <name evidence="2" type="ORF">QN217_02505</name>
</gene>
<dbReference type="InterPro" id="IPR018874">
    <property type="entry name" value="Phage_Mx8_p63_C"/>
</dbReference>
<reference evidence="3" key="1">
    <citation type="submission" date="2023-07" db="EMBL/GenBank/DDBJ databases">
        <title>Bifidobacterium aquikefiriaerophilum sp. nov. and Bifidobacterium eccum sp. nov., isolated from water kefir.</title>
        <authorList>
            <person name="Breselge S."/>
            <person name="Bellassi P."/>
            <person name="Barcenilla C."/>
            <person name="Alvarez-Ordonez A."/>
            <person name="Morelli L."/>
            <person name="Cotter P.D."/>
        </authorList>
    </citation>
    <scope>NUCLEOTIDE SEQUENCE</scope>
    <source>
        <strain evidence="4">WK012_4_13</strain>
        <strain evidence="3">WK013_4_14</strain>
        <strain evidence="2">WK048_4_13</strain>
    </source>
</reference>
<dbReference type="Pfam" id="PF10546">
    <property type="entry name" value="P63C"/>
    <property type="match status" value="1"/>
</dbReference>
<name>A0AB39UGY3_9BIFI</name>
<dbReference type="KEGG" id="bfk:QN062_03945"/>
<evidence type="ECO:0000313" key="4">
    <source>
        <dbReference type="EMBL" id="XDS51330.1"/>
    </source>
</evidence>